<evidence type="ECO:0000256" key="1">
    <source>
        <dbReference type="ARBA" id="ARBA00007768"/>
    </source>
</evidence>
<dbReference type="GO" id="GO:0005507">
    <property type="term" value="F:copper ion binding"/>
    <property type="evidence" value="ECO:0007669"/>
    <property type="project" value="TreeGrafter"/>
</dbReference>
<keyword evidence="4" id="KW-1185">Reference proteome</keyword>
<dbReference type="RefSeq" id="WP_069329523.1">
    <property type="nucleotide sequence ID" value="NZ_MDER01000086.1"/>
</dbReference>
<name>A0A1E3KY89_9BACL</name>
<dbReference type="EMBL" id="MDER01000086">
    <property type="protein sequence ID" value="ODP26363.1"/>
    <property type="molecule type" value="Genomic_DNA"/>
</dbReference>
<comment type="similarity">
    <text evidence="1">Belongs to the CutC family.</text>
</comment>
<reference evidence="3 4" key="1">
    <citation type="submission" date="2016-08" db="EMBL/GenBank/DDBJ databases">
        <title>Genome sequencing of Paenibacillus sp. TI45-13ar, isolated from Korean traditional nuruk.</title>
        <authorList>
            <person name="Kim S.-J."/>
        </authorList>
    </citation>
    <scope>NUCLEOTIDE SEQUENCE [LARGE SCALE GENOMIC DNA]</scope>
    <source>
        <strain evidence="3 4">TI45-13ar</strain>
    </source>
</reference>
<dbReference type="Proteomes" id="UP000094578">
    <property type="component" value="Unassembled WGS sequence"/>
</dbReference>
<organism evidence="3 4">
    <name type="scientific">Paenibacillus nuruki</name>
    <dbReference type="NCBI Taxonomy" id="1886670"/>
    <lineage>
        <taxon>Bacteria</taxon>
        <taxon>Bacillati</taxon>
        <taxon>Bacillota</taxon>
        <taxon>Bacilli</taxon>
        <taxon>Bacillales</taxon>
        <taxon>Paenibacillaceae</taxon>
        <taxon>Paenibacillus</taxon>
    </lineage>
</organism>
<dbReference type="AlphaFoldDB" id="A0A1E3KY89"/>
<gene>
    <name evidence="3" type="ORF">PTI45_04203</name>
</gene>
<evidence type="ECO:0000313" key="4">
    <source>
        <dbReference type="Proteomes" id="UP000094578"/>
    </source>
</evidence>
<dbReference type="SUPFAM" id="SSF110395">
    <property type="entry name" value="CutC-like"/>
    <property type="match status" value="1"/>
</dbReference>
<dbReference type="InterPro" id="IPR036822">
    <property type="entry name" value="CutC-like_dom_sf"/>
</dbReference>
<dbReference type="PATRIC" id="fig|1886670.3.peg.4233"/>
<sequence>MRKILEVIATTPADAIIADQAGADRIEWIAAQQEGGLTPSLDVIEQMTESVSIPVNMMVRPHSHHFVYDDADLMRMVQDIRHISRTDVATIVTGVLTADREIDIIALERLLDAADGKPFTFHRAFDELDDLERGLEILSRYPQITHILTSGGQPSVIQATMQMITLNRLARQTHIQLIAGAGLTLQNLAPFIKETCIQEVHLGSAMRINSDIQLALDPTRIAEAQRILQLSI</sequence>
<dbReference type="STRING" id="1886670.PTI45_04203"/>
<dbReference type="PANTHER" id="PTHR12598">
    <property type="entry name" value="COPPER HOMEOSTASIS PROTEIN CUTC"/>
    <property type="match status" value="1"/>
</dbReference>
<dbReference type="Gene3D" id="3.20.20.380">
    <property type="entry name" value="Copper homeostasis (CutC) domain"/>
    <property type="match status" value="1"/>
</dbReference>
<dbReference type="PANTHER" id="PTHR12598:SF0">
    <property type="entry name" value="COPPER HOMEOSTASIS PROTEIN CUTC HOMOLOG"/>
    <property type="match status" value="1"/>
</dbReference>
<accession>A0A1E3KY89</accession>
<dbReference type="InterPro" id="IPR005627">
    <property type="entry name" value="CutC-like"/>
</dbReference>
<comment type="caution">
    <text evidence="3">The sequence shown here is derived from an EMBL/GenBank/DDBJ whole genome shotgun (WGS) entry which is preliminary data.</text>
</comment>
<dbReference type="Pfam" id="PF03932">
    <property type="entry name" value="CutC"/>
    <property type="match status" value="1"/>
</dbReference>
<protein>
    <recommendedName>
        <fullName evidence="2">Copper homeostasis protein cutC homolog</fullName>
    </recommendedName>
</protein>
<evidence type="ECO:0000256" key="2">
    <source>
        <dbReference type="ARBA" id="ARBA00019014"/>
    </source>
</evidence>
<evidence type="ECO:0000313" key="3">
    <source>
        <dbReference type="EMBL" id="ODP26363.1"/>
    </source>
</evidence>
<proteinExistence type="inferred from homology"/>